<dbReference type="RefSeq" id="WP_210892805.1">
    <property type="nucleotide sequence ID" value="NZ_JAGPYQ010000002.1"/>
</dbReference>
<dbReference type="SMART" id="SM00829">
    <property type="entry name" value="PKS_ER"/>
    <property type="match status" value="1"/>
</dbReference>
<dbReference type="SUPFAM" id="SSF51735">
    <property type="entry name" value="NAD(P)-binding Rossmann-fold domains"/>
    <property type="match status" value="1"/>
</dbReference>
<dbReference type="InterPro" id="IPR036291">
    <property type="entry name" value="NAD(P)-bd_dom_sf"/>
</dbReference>
<protein>
    <submittedName>
        <fullName evidence="3">NADPH:quinone reductase</fullName>
    </submittedName>
</protein>
<dbReference type="EMBL" id="JAGPYQ010000002">
    <property type="protein sequence ID" value="MBQ0854849.1"/>
    <property type="molecule type" value="Genomic_DNA"/>
</dbReference>
<gene>
    <name evidence="3" type="ORF">J8N05_42565</name>
</gene>
<dbReference type="Gene3D" id="3.40.50.720">
    <property type="entry name" value="NAD(P)-binding Rossmann-like Domain"/>
    <property type="match status" value="1"/>
</dbReference>
<evidence type="ECO:0000259" key="2">
    <source>
        <dbReference type="SMART" id="SM00829"/>
    </source>
</evidence>
<evidence type="ECO:0000313" key="3">
    <source>
        <dbReference type="EMBL" id="MBQ0854849.1"/>
    </source>
</evidence>
<reference evidence="3 4" key="1">
    <citation type="submission" date="2021-04" db="EMBL/GenBank/DDBJ databases">
        <authorList>
            <person name="Tang X."/>
            <person name="Zhou X."/>
            <person name="Chen X."/>
            <person name="Cernava T."/>
            <person name="Zhang C."/>
        </authorList>
    </citation>
    <scope>NUCLEOTIDE SEQUENCE [LARGE SCALE GENOMIC DNA]</scope>
    <source>
        <strain evidence="3 4">BH-SS-21</strain>
    </source>
</reference>
<feature type="domain" description="Enoyl reductase (ER)" evidence="2">
    <location>
        <begin position="12"/>
        <end position="325"/>
    </location>
</feature>
<keyword evidence="4" id="KW-1185">Reference proteome</keyword>
<dbReference type="InterPro" id="IPR013154">
    <property type="entry name" value="ADH-like_N"/>
</dbReference>
<dbReference type="Pfam" id="PF00107">
    <property type="entry name" value="ADH_zinc_N"/>
    <property type="match status" value="1"/>
</dbReference>
<dbReference type="Gene3D" id="3.90.180.10">
    <property type="entry name" value="Medium-chain alcohol dehydrogenases, catalytic domain"/>
    <property type="match status" value="1"/>
</dbReference>
<dbReference type="SUPFAM" id="SSF50129">
    <property type="entry name" value="GroES-like"/>
    <property type="match status" value="1"/>
</dbReference>
<name>A0A941BIF2_9ACTN</name>
<dbReference type="PANTHER" id="PTHR44154:SF1">
    <property type="entry name" value="QUINONE OXIDOREDUCTASE"/>
    <property type="match status" value="1"/>
</dbReference>
<dbReference type="InterPro" id="IPR020843">
    <property type="entry name" value="ER"/>
</dbReference>
<evidence type="ECO:0000313" key="4">
    <source>
        <dbReference type="Proteomes" id="UP000677413"/>
    </source>
</evidence>
<dbReference type="InterPro" id="IPR011032">
    <property type="entry name" value="GroES-like_sf"/>
</dbReference>
<evidence type="ECO:0000256" key="1">
    <source>
        <dbReference type="ARBA" id="ARBA00022857"/>
    </source>
</evidence>
<keyword evidence="1" id="KW-0521">NADP</keyword>
<dbReference type="GO" id="GO:0016491">
    <property type="term" value="F:oxidoreductase activity"/>
    <property type="evidence" value="ECO:0007669"/>
    <property type="project" value="InterPro"/>
</dbReference>
<proteinExistence type="predicted"/>
<dbReference type="Proteomes" id="UP000677413">
    <property type="component" value="Unassembled WGS sequence"/>
</dbReference>
<sequence length="329" mass="34355">MLASWYDEQGPAAAVLRVGELPDPHPGPGEVRVRVTVSGVNPGDTKKRRGWLGSSMPYPRVVPHSDAAGVIDEVGEGVDTRRVGQRVWVHDAQSYRPFGTAAQYTVVPGSQAVVLPDHLGDELGASLGIPGIPGITAHRAVFADGPVDGRTVLVHGVLGGVGSLAAQLARWGGATVIGTVRRSGDLDRVDLAALPHTVALDSADPAAEIRSYAPDGVHRVVEVSLSANADLDNAVTALDAVIAAYGTHSDRTELPFWPLLFNNITLRLLGSDDFPAAARRQAARDLTAAAAAGALTVDIGDRHPLEDIAKAHDRVDTGGRGRVLVTVSP</sequence>
<dbReference type="PANTHER" id="PTHR44154">
    <property type="entry name" value="QUINONE OXIDOREDUCTASE"/>
    <property type="match status" value="1"/>
</dbReference>
<accession>A0A941BIF2</accession>
<organism evidence="3 4">
    <name type="scientific">Streptomyces liliiviolaceus</name>
    <dbReference type="NCBI Taxonomy" id="2823109"/>
    <lineage>
        <taxon>Bacteria</taxon>
        <taxon>Bacillati</taxon>
        <taxon>Actinomycetota</taxon>
        <taxon>Actinomycetes</taxon>
        <taxon>Kitasatosporales</taxon>
        <taxon>Streptomycetaceae</taxon>
        <taxon>Streptomyces</taxon>
    </lineage>
</organism>
<dbReference type="AlphaFoldDB" id="A0A941BIF2"/>
<dbReference type="CDD" id="cd08253">
    <property type="entry name" value="zeta_crystallin"/>
    <property type="match status" value="1"/>
</dbReference>
<comment type="caution">
    <text evidence="3">The sequence shown here is derived from an EMBL/GenBank/DDBJ whole genome shotgun (WGS) entry which is preliminary data.</text>
</comment>
<dbReference type="InterPro" id="IPR013149">
    <property type="entry name" value="ADH-like_C"/>
</dbReference>
<dbReference type="Pfam" id="PF08240">
    <property type="entry name" value="ADH_N"/>
    <property type="match status" value="1"/>
</dbReference>
<dbReference type="InterPro" id="IPR051603">
    <property type="entry name" value="Zinc-ADH_QOR/CCCR"/>
</dbReference>